<dbReference type="Proteomes" id="UP001221686">
    <property type="component" value="Unassembled WGS sequence"/>
</dbReference>
<keyword evidence="2" id="KW-1185">Reference proteome</keyword>
<evidence type="ECO:0000313" key="2">
    <source>
        <dbReference type="Proteomes" id="UP001221686"/>
    </source>
</evidence>
<dbReference type="EMBL" id="JAQNDL010000003">
    <property type="protein sequence ID" value="MDC0721669.1"/>
    <property type="molecule type" value="Genomic_DNA"/>
</dbReference>
<proteinExistence type="predicted"/>
<dbReference type="RefSeq" id="WP_272090174.1">
    <property type="nucleotide sequence ID" value="NZ_JAQNDL010000003.1"/>
</dbReference>
<organism evidence="1 2">
    <name type="scientific">Nannocystis bainbridge</name>
    <dbReference type="NCBI Taxonomy" id="2995303"/>
    <lineage>
        <taxon>Bacteria</taxon>
        <taxon>Pseudomonadati</taxon>
        <taxon>Myxococcota</taxon>
        <taxon>Polyangia</taxon>
        <taxon>Nannocystales</taxon>
        <taxon>Nannocystaceae</taxon>
        <taxon>Nannocystis</taxon>
    </lineage>
</organism>
<comment type="caution">
    <text evidence="1">The sequence shown here is derived from an EMBL/GenBank/DDBJ whole genome shotgun (WGS) entry which is preliminary data.</text>
</comment>
<evidence type="ECO:0000313" key="1">
    <source>
        <dbReference type="EMBL" id="MDC0721669.1"/>
    </source>
</evidence>
<reference evidence="1 2" key="1">
    <citation type="submission" date="2022-11" db="EMBL/GenBank/DDBJ databases">
        <title>Minimal conservation of predation-associated metabolite biosynthetic gene clusters underscores biosynthetic potential of Myxococcota including descriptions for ten novel species: Archangium lansinium sp. nov., Myxococcus landrumus sp. nov., Nannocystis bai.</title>
        <authorList>
            <person name="Ahearne A."/>
            <person name="Stevens C."/>
            <person name="Dowd S."/>
        </authorList>
    </citation>
    <scope>NUCLEOTIDE SEQUENCE [LARGE SCALE GENOMIC DNA]</scope>
    <source>
        <strain evidence="1 2">BB15-2</strain>
    </source>
</reference>
<accession>A0ABT5E735</accession>
<protein>
    <submittedName>
        <fullName evidence="1">Uncharacterized protein</fullName>
    </submittedName>
</protein>
<name>A0ABT5E735_9BACT</name>
<sequence>MTDYKITLTNNSPVDLYAFEVTPAGSEVTLNCPPGSTFVKIPAGASGVHIAGFNPPHTDSWGWIGVGLADGDRAYQVYCERTYDGYHRYAEFGRYDPGNTEQDSNKSPLPGGVARSSVTDESYDYVFDGSTVAYELALGPWPEVDGFVWQSYAFADSSWMPLLASLSTRAAPSQTSCGIEVDSATTTLDLTIRNATGRPFIVDVVQDDTRRWSETVLVSITIRVPLQLATGASSVIHITGNYLDGESIPPLSLPDPVFTIKRKGG</sequence>
<gene>
    <name evidence="1" type="ORF">POL25_32470</name>
</gene>